<evidence type="ECO:0000256" key="4">
    <source>
        <dbReference type="ARBA" id="ARBA00023136"/>
    </source>
</evidence>
<organism evidence="8 9">
    <name type="scientific">Streptomyces hebeiensis</name>
    <dbReference type="NCBI Taxonomy" id="229486"/>
    <lineage>
        <taxon>Bacteria</taxon>
        <taxon>Bacillati</taxon>
        <taxon>Actinomycetota</taxon>
        <taxon>Actinomycetes</taxon>
        <taxon>Kitasatosporales</taxon>
        <taxon>Streptomycetaceae</taxon>
        <taxon>Streptomyces</taxon>
    </lineage>
</organism>
<dbReference type="PANTHER" id="PTHR11814">
    <property type="entry name" value="SULFATE TRANSPORTER"/>
    <property type="match status" value="1"/>
</dbReference>
<keyword evidence="4 6" id="KW-0472">Membrane</keyword>
<feature type="domain" description="SLC26A/SulP transporter" evidence="7">
    <location>
        <begin position="279"/>
        <end position="645"/>
    </location>
</feature>
<feature type="compositionally biased region" description="Low complexity" evidence="5">
    <location>
        <begin position="50"/>
        <end position="109"/>
    </location>
</feature>
<feature type="transmembrane region" description="Helical" evidence="6">
    <location>
        <begin position="462"/>
        <end position="481"/>
    </location>
</feature>
<dbReference type="Pfam" id="PF00916">
    <property type="entry name" value="Sulfate_transp"/>
    <property type="match status" value="1"/>
</dbReference>
<feature type="transmembrane region" description="Helical" evidence="6">
    <location>
        <begin position="309"/>
        <end position="332"/>
    </location>
</feature>
<evidence type="ECO:0000256" key="2">
    <source>
        <dbReference type="ARBA" id="ARBA00022692"/>
    </source>
</evidence>
<dbReference type="EMBL" id="BAAAKV010000096">
    <property type="protein sequence ID" value="GAA1198537.1"/>
    <property type="molecule type" value="Genomic_DNA"/>
</dbReference>
<name>A0ABP4FVY2_9ACTN</name>
<reference evidence="9" key="1">
    <citation type="journal article" date="2019" name="Int. J. Syst. Evol. Microbiol.">
        <title>The Global Catalogue of Microorganisms (GCM) 10K type strain sequencing project: providing services to taxonomists for standard genome sequencing and annotation.</title>
        <authorList>
            <consortium name="The Broad Institute Genomics Platform"/>
            <consortium name="The Broad Institute Genome Sequencing Center for Infectious Disease"/>
            <person name="Wu L."/>
            <person name="Ma J."/>
        </authorList>
    </citation>
    <scope>NUCLEOTIDE SEQUENCE [LARGE SCALE GENOMIC DNA]</scope>
    <source>
        <strain evidence="9">JCM 12696</strain>
    </source>
</reference>
<feature type="compositionally biased region" description="Gly residues" evidence="5">
    <location>
        <begin position="11"/>
        <end position="44"/>
    </location>
</feature>
<dbReference type="Proteomes" id="UP001501371">
    <property type="component" value="Unassembled WGS sequence"/>
</dbReference>
<evidence type="ECO:0000256" key="3">
    <source>
        <dbReference type="ARBA" id="ARBA00022989"/>
    </source>
</evidence>
<feature type="compositionally biased region" description="Pro residues" evidence="5">
    <location>
        <begin position="759"/>
        <end position="772"/>
    </location>
</feature>
<feature type="compositionally biased region" description="Low complexity" evidence="5">
    <location>
        <begin position="773"/>
        <end position="783"/>
    </location>
</feature>
<evidence type="ECO:0000313" key="9">
    <source>
        <dbReference type="Proteomes" id="UP001501371"/>
    </source>
</evidence>
<dbReference type="SUPFAM" id="SSF52091">
    <property type="entry name" value="SpoIIaa-like"/>
    <property type="match status" value="1"/>
</dbReference>
<keyword evidence="9" id="KW-1185">Reference proteome</keyword>
<evidence type="ECO:0000259" key="7">
    <source>
        <dbReference type="Pfam" id="PF00916"/>
    </source>
</evidence>
<gene>
    <name evidence="8" type="ORF">GCM10009654_64020</name>
</gene>
<accession>A0ABP4FVY2</accession>
<feature type="transmembrane region" description="Helical" evidence="6">
    <location>
        <begin position="501"/>
        <end position="531"/>
    </location>
</feature>
<feature type="transmembrane region" description="Helical" evidence="6">
    <location>
        <begin position="383"/>
        <end position="402"/>
    </location>
</feature>
<feature type="transmembrane region" description="Helical" evidence="6">
    <location>
        <begin position="590"/>
        <end position="620"/>
    </location>
</feature>
<feature type="transmembrane region" description="Helical" evidence="6">
    <location>
        <begin position="282"/>
        <end position="302"/>
    </location>
</feature>
<evidence type="ECO:0000313" key="8">
    <source>
        <dbReference type="EMBL" id="GAA1198537.1"/>
    </source>
</evidence>
<feature type="region of interest" description="Disordered" evidence="5">
    <location>
        <begin position="757"/>
        <end position="785"/>
    </location>
</feature>
<dbReference type="InterPro" id="IPR011547">
    <property type="entry name" value="SLC26A/SulP_dom"/>
</dbReference>
<dbReference type="InterPro" id="IPR001902">
    <property type="entry name" value="SLC26A/SulP_fam"/>
</dbReference>
<comment type="caution">
    <text evidence="8">The sequence shown here is derived from an EMBL/GenBank/DDBJ whole genome shotgun (WGS) entry which is preliminary data.</text>
</comment>
<keyword evidence="3 6" id="KW-1133">Transmembrane helix</keyword>
<feature type="compositionally biased region" description="Gly residues" evidence="5">
    <location>
        <begin position="135"/>
        <end position="145"/>
    </location>
</feature>
<comment type="subcellular location">
    <subcellularLocation>
        <location evidence="1">Membrane</location>
        <topology evidence="1">Multi-pass membrane protein</topology>
    </subcellularLocation>
</comment>
<evidence type="ECO:0000256" key="5">
    <source>
        <dbReference type="SAM" id="MobiDB-lite"/>
    </source>
</evidence>
<evidence type="ECO:0000256" key="1">
    <source>
        <dbReference type="ARBA" id="ARBA00004141"/>
    </source>
</evidence>
<keyword evidence="2 6" id="KW-0812">Transmembrane</keyword>
<evidence type="ECO:0000256" key="6">
    <source>
        <dbReference type="SAM" id="Phobius"/>
    </source>
</evidence>
<sequence length="822" mass="81958">MSTERDWGPAGYPGQGPGGRGGSGGSNGGGGGGDRGPGRAYGDGRGGERAYSGGDAYGESYGESYGASYGGPYADEAYAGGSPYAGGSSYGADGAYGAYGEPYGAAEPHGPAPSYGPGPSHGGGSRPGYVSQGYVGEGHPGAAGGGRHRAGPAGRGDAAPPVPGAGSLPPDPFEPYDSSFEASVAAFDGFDAFGSHGASSFAEGREAGSSYGKPPSEPPRQDRAPRQAAGGARRGGRTGAEPGGGAAGTGPAGGGPGGKFPGGTFVEGLLGNTQGVNITNEIVASFVVFLVALPLCIGVAVASGAPAELGIISGVIGGLVVGAARGSTLQVSGPAAGLAALVAEAIAQHGPAMLGVIVLAAGVLQIGLGLIRLGRMFQATSIAVVQGMLAGIGLPLMFSQAYPMMDAKAIGVAYENMLGVPGLIADTLSDPQKTIAAALGIGTVVLSFTWKKVPAPLNKMPAALVAVAGGMVVAALPGVQINTLQVGNLLASVQLPGPTQFAALANGAVLTTVVTFTIIASAESLFTAAAVDRMHSGERTRYNTELIAQGAGNTVAGLLGALPITAVVARSSANVAAGAKTKISRTLHGLWLLAFALLLPNVLALIPICVLAGVLVHSGWKLFAPAEFPKMWKQDRGEFAVMTLTTVVIVATALLEGVLVGLAAGIVLAALRMSQTSVRTTVEGDTAKLVMTGNVTFLRLPKLIDALEEVASAGMPRIRLDLTGVTHWDHACRSQVDEFVAQQRGTGEVRVELLRPNLPNAPTPPAAPPTPAGGPAHEPGPTAEWFYLDPTPMEDLMESMGAGAGAGAGAGGGYDGGQVRMR</sequence>
<proteinExistence type="predicted"/>
<feature type="region of interest" description="Disordered" evidence="5">
    <location>
        <begin position="201"/>
        <end position="259"/>
    </location>
</feature>
<dbReference type="RefSeq" id="WP_425574227.1">
    <property type="nucleotide sequence ID" value="NZ_BAAAKV010000096.1"/>
</dbReference>
<protein>
    <recommendedName>
        <fullName evidence="7">SLC26A/SulP transporter domain-containing protein</fullName>
    </recommendedName>
</protein>
<dbReference type="InterPro" id="IPR036513">
    <property type="entry name" value="STAS_dom_sf"/>
</dbReference>
<feature type="region of interest" description="Disordered" evidence="5">
    <location>
        <begin position="1"/>
        <end position="178"/>
    </location>
</feature>
<feature type="transmembrane region" description="Helical" evidence="6">
    <location>
        <begin position="352"/>
        <end position="371"/>
    </location>
</feature>
<feature type="compositionally biased region" description="Gly residues" evidence="5">
    <location>
        <begin position="237"/>
        <end position="259"/>
    </location>
</feature>
<feature type="transmembrane region" description="Helical" evidence="6">
    <location>
        <begin position="640"/>
        <end position="671"/>
    </location>
</feature>